<feature type="region of interest" description="Disordered" evidence="7">
    <location>
        <begin position="1"/>
        <end position="80"/>
    </location>
</feature>
<comment type="similarity">
    <text evidence="6">Belongs to the Vsr family.</text>
</comment>
<evidence type="ECO:0000256" key="5">
    <source>
        <dbReference type="ARBA" id="ARBA00023204"/>
    </source>
</evidence>
<keyword evidence="1" id="KW-0540">Nuclease</keyword>
<sequence length="268" mass="29430">MDRSRNGSPRHPAGPPMEAGRKCGQRSNGLLGRGPPRRSARTRNRRRTAGARRAVAGGGVGPGRQGVPGSGIHLAGARTLRGPARLPHRLAAALRPRHRGLPAPHRHGQPALPARIPHRCGEPPGPDGRFGGMNAARPPTDAATSARMSRQRRANTKPELALRRELHRRGLRYFVDRAPLPGQRRRADLVFPRRRVAVYVDGCFWHRCPQHATDPKNNAQWWAAKLAGNVERDRATDAALLAAGWRVVRIWEHEDARTAADRVQAALS</sequence>
<keyword evidence="3" id="KW-0227">DNA damage</keyword>
<dbReference type="GO" id="GO:0016787">
    <property type="term" value="F:hydrolase activity"/>
    <property type="evidence" value="ECO:0007669"/>
    <property type="project" value="UniProtKB-KW"/>
</dbReference>
<dbReference type="AlphaFoldDB" id="A0A6G9Y4K5"/>
<evidence type="ECO:0000256" key="4">
    <source>
        <dbReference type="ARBA" id="ARBA00022801"/>
    </source>
</evidence>
<evidence type="ECO:0000256" key="7">
    <source>
        <dbReference type="SAM" id="MobiDB-lite"/>
    </source>
</evidence>
<evidence type="ECO:0000256" key="2">
    <source>
        <dbReference type="ARBA" id="ARBA00022759"/>
    </source>
</evidence>
<dbReference type="NCBIfam" id="TIGR00632">
    <property type="entry name" value="vsr"/>
    <property type="match status" value="1"/>
</dbReference>
<evidence type="ECO:0000256" key="3">
    <source>
        <dbReference type="ARBA" id="ARBA00022763"/>
    </source>
</evidence>
<reference evidence="8 9" key="1">
    <citation type="journal article" date="2019" name="ACS Chem. Biol.">
        <title>Identification and Mobilization of a Cryptic Antibiotic Biosynthesis Gene Locus from a Human-Pathogenic Nocardia Isolate.</title>
        <authorList>
            <person name="Herisse M."/>
            <person name="Ishida K."/>
            <person name="Porter J.L."/>
            <person name="Howden B."/>
            <person name="Hertweck C."/>
            <person name="Stinear T.P."/>
            <person name="Pidot S.J."/>
        </authorList>
    </citation>
    <scope>NUCLEOTIDE SEQUENCE [LARGE SCALE GENOMIC DNA]</scope>
    <source>
        <strain evidence="8 9">AUSMDU00012717</strain>
    </source>
</reference>
<dbReference type="SUPFAM" id="SSF52980">
    <property type="entry name" value="Restriction endonuclease-like"/>
    <property type="match status" value="1"/>
</dbReference>
<feature type="region of interest" description="Disordered" evidence="7">
    <location>
        <begin position="99"/>
        <end position="118"/>
    </location>
</feature>
<evidence type="ECO:0000313" key="8">
    <source>
        <dbReference type="EMBL" id="QIS08158.1"/>
    </source>
</evidence>
<dbReference type="GO" id="GO:0006298">
    <property type="term" value="P:mismatch repair"/>
    <property type="evidence" value="ECO:0007669"/>
    <property type="project" value="InterPro"/>
</dbReference>
<gene>
    <name evidence="8" type="primary">vsr</name>
    <name evidence="8" type="ORF">F5544_01160</name>
</gene>
<evidence type="ECO:0000256" key="1">
    <source>
        <dbReference type="ARBA" id="ARBA00022722"/>
    </source>
</evidence>
<dbReference type="EMBL" id="CP046172">
    <property type="protein sequence ID" value="QIS08158.1"/>
    <property type="molecule type" value="Genomic_DNA"/>
</dbReference>
<feature type="compositionally biased region" description="Basic residues" evidence="7">
    <location>
        <begin position="35"/>
        <end position="50"/>
    </location>
</feature>
<protein>
    <submittedName>
        <fullName evidence="8">DNA mismatch endonuclease Vsr</fullName>
    </submittedName>
</protein>
<keyword evidence="2 8" id="KW-0255">Endonuclease</keyword>
<dbReference type="Gene3D" id="3.40.960.10">
    <property type="entry name" value="VSR Endonuclease"/>
    <property type="match status" value="1"/>
</dbReference>
<keyword evidence="4" id="KW-0378">Hydrolase</keyword>
<dbReference type="KEGG" id="nah:F5544_01160"/>
<dbReference type="CDD" id="cd00221">
    <property type="entry name" value="Vsr"/>
    <property type="match status" value="1"/>
</dbReference>
<dbReference type="InterPro" id="IPR011335">
    <property type="entry name" value="Restrct_endonuc-II-like"/>
</dbReference>
<dbReference type="Pfam" id="PF03852">
    <property type="entry name" value="Vsr"/>
    <property type="match status" value="1"/>
</dbReference>
<evidence type="ECO:0000256" key="6">
    <source>
        <dbReference type="ARBA" id="ARBA00029466"/>
    </source>
</evidence>
<feature type="compositionally biased region" description="Basic residues" evidence="7">
    <location>
        <begin position="99"/>
        <end position="108"/>
    </location>
</feature>
<dbReference type="InterPro" id="IPR004603">
    <property type="entry name" value="DNA_mismatch_endonuc_vsr"/>
</dbReference>
<keyword evidence="9" id="KW-1185">Reference proteome</keyword>
<accession>A0A6G9Y4K5</accession>
<dbReference type="GO" id="GO:0004519">
    <property type="term" value="F:endonuclease activity"/>
    <property type="evidence" value="ECO:0007669"/>
    <property type="project" value="UniProtKB-KW"/>
</dbReference>
<proteinExistence type="inferred from homology"/>
<evidence type="ECO:0000313" key="9">
    <source>
        <dbReference type="Proteomes" id="UP000503540"/>
    </source>
</evidence>
<dbReference type="Proteomes" id="UP000503540">
    <property type="component" value="Chromosome"/>
</dbReference>
<name>A0A6G9Y4K5_9NOCA</name>
<organism evidence="8 9">
    <name type="scientific">Nocardia arthritidis</name>
    <dbReference type="NCBI Taxonomy" id="228602"/>
    <lineage>
        <taxon>Bacteria</taxon>
        <taxon>Bacillati</taxon>
        <taxon>Actinomycetota</taxon>
        <taxon>Actinomycetes</taxon>
        <taxon>Mycobacteriales</taxon>
        <taxon>Nocardiaceae</taxon>
        <taxon>Nocardia</taxon>
    </lineage>
</organism>
<feature type="compositionally biased region" description="Gly residues" evidence="7">
    <location>
        <begin position="56"/>
        <end position="69"/>
    </location>
</feature>
<keyword evidence="5" id="KW-0234">DNA repair</keyword>